<dbReference type="Proteomes" id="UP000662200">
    <property type="component" value="Unassembled WGS sequence"/>
</dbReference>
<keyword evidence="2" id="KW-1185">Reference proteome</keyword>
<gene>
    <name evidence="1" type="ORF">GCM10010124_02080</name>
</gene>
<comment type="caution">
    <text evidence="1">The sequence shown here is derived from an EMBL/GenBank/DDBJ whole genome shotgun (WGS) entry which is preliminary data.</text>
</comment>
<dbReference type="EMBL" id="BMQC01000001">
    <property type="protein sequence ID" value="GGK13120.1"/>
    <property type="molecule type" value="Genomic_DNA"/>
</dbReference>
<sequence length="131" mass="13733">MHRRSWLDPLETAVVGGKPVYVARIAVCQCCMLIHANGECCDSDDHGGDGCEPLNLLEGQDIALGGEHEPGCPNGPDGPRDTDCACEIDNHSTSSCDGCGSTLHGERHAMTVFEPMSDAQATPVAPSGVEQ</sequence>
<dbReference type="RefSeq" id="WP_189112231.1">
    <property type="nucleotide sequence ID" value="NZ_BMQC01000001.1"/>
</dbReference>
<accession>A0A8J3BIA8</accession>
<dbReference type="AlphaFoldDB" id="A0A8J3BIA8"/>
<evidence type="ECO:0000313" key="2">
    <source>
        <dbReference type="Proteomes" id="UP000662200"/>
    </source>
</evidence>
<reference evidence="1" key="2">
    <citation type="submission" date="2020-09" db="EMBL/GenBank/DDBJ databases">
        <authorList>
            <person name="Sun Q."/>
            <person name="Ohkuma M."/>
        </authorList>
    </citation>
    <scope>NUCLEOTIDE SEQUENCE</scope>
    <source>
        <strain evidence="1">JCM 3091</strain>
    </source>
</reference>
<organism evidence="1 2">
    <name type="scientific">Pilimelia terevasa</name>
    <dbReference type="NCBI Taxonomy" id="53372"/>
    <lineage>
        <taxon>Bacteria</taxon>
        <taxon>Bacillati</taxon>
        <taxon>Actinomycetota</taxon>
        <taxon>Actinomycetes</taxon>
        <taxon>Micromonosporales</taxon>
        <taxon>Micromonosporaceae</taxon>
        <taxon>Pilimelia</taxon>
    </lineage>
</organism>
<protein>
    <submittedName>
        <fullName evidence="1">Uncharacterized protein</fullName>
    </submittedName>
</protein>
<name>A0A8J3BIA8_9ACTN</name>
<reference evidence="1" key="1">
    <citation type="journal article" date="2014" name="Int. J. Syst. Evol. Microbiol.">
        <title>Complete genome sequence of Corynebacterium casei LMG S-19264T (=DSM 44701T), isolated from a smear-ripened cheese.</title>
        <authorList>
            <consortium name="US DOE Joint Genome Institute (JGI-PGF)"/>
            <person name="Walter F."/>
            <person name="Albersmeier A."/>
            <person name="Kalinowski J."/>
            <person name="Ruckert C."/>
        </authorList>
    </citation>
    <scope>NUCLEOTIDE SEQUENCE</scope>
    <source>
        <strain evidence="1">JCM 3091</strain>
    </source>
</reference>
<proteinExistence type="predicted"/>
<evidence type="ECO:0000313" key="1">
    <source>
        <dbReference type="EMBL" id="GGK13120.1"/>
    </source>
</evidence>